<dbReference type="SUPFAM" id="SSF47598">
    <property type="entry name" value="Ribbon-helix-helix"/>
    <property type="match status" value="1"/>
</dbReference>
<dbReference type="RefSeq" id="WP_096669948.1">
    <property type="nucleotide sequence ID" value="NZ_AP018316.1"/>
</dbReference>
<gene>
    <name evidence="1" type="ORF">NIES806_39870</name>
</gene>
<dbReference type="Proteomes" id="UP000218702">
    <property type="component" value="Chromosome"/>
</dbReference>
<dbReference type="InterPro" id="IPR008651">
    <property type="entry name" value="Uncharacterised_HicB"/>
</dbReference>
<keyword evidence="2" id="KW-1185">Reference proteome</keyword>
<sequence>MATLTIRLPNEKHIRLKELAQTRGISVNKLIEELSTIALAEFDACTRFKAMAVTGNPEAGLRILDKLDNLTEQGDQEALLQADRSALNLK</sequence>
<reference evidence="1 2" key="1">
    <citation type="submission" date="2017-06" db="EMBL/GenBank/DDBJ databases">
        <title>Genome sequencing of cyanobaciteial culture collection at National Institute for Environmental Studies (NIES).</title>
        <authorList>
            <person name="Hirose Y."/>
            <person name="Shimura Y."/>
            <person name="Fujisawa T."/>
            <person name="Nakamura Y."/>
            <person name="Kawachi M."/>
        </authorList>
    </citation>
    <scope>NUCLEOTIDE SEQUENCE [LARGE SCALE GENOMIC DNA]</scope>
    <source>
        <strain evidence="1 2">NIES-806</strain>
    </source>
</reference>
<dbReference type="InterPro" id="IPR010985">
    <property type="entry name" value="Ribbon_hlx_hlx"/>
</dbReference>
<accession>A0A1Z4V860</accession>
<evidence type="ECO:0008006" key="3">
    <source>
        <dbReference type="Google" id="ProtNLM"/>
    </source>
</evidence>
<protein>
    <recommendedName>
        <fullName evidence="3">CopG domain protein DNA-binding domain protein</fullName>
    </recommendedName>
</protein>
<dbReference type="Pfam" id="PF05534">
    <property type="entry name" value="HicB"/>
    <property type="match status" value="1"/>
</dbReference>
<dbReference type="AlphaFoldDB" id="A0A1Z4V860"/>
<evidence type="ECO:0000313" key="1">
    <source>
        <dbReference type="EMBL" id="BAZ87756.1"/>
    </source>
</evidence>
<name>A0A1Z4V860_9CYAN</name>
<dbReference type="KEGG" id="dcm:NIES806_39870"/>
<proteinExistence type="predicted"/>
<organism evidence="1 2">
    <name type="scientific">Dolichospermum compactum NIES-806</name>
    <dbReference type="NCBI Taxonomy" id="1973481"/>
    <lineage>
        <taxon>Bacteria</taxon>
        <taxon>Bacillati</taxon>
        <taxon>Cyanobacteriota</taxon>
        <taxon>Cyanophyceae</taxon>
        <taxon>Nostocales</taxon>
        <taxon>Aphanizomenonaceae</taxon>
        <taxon>Dolichospermum</taxon>
        <taxon>Dolichospermum compactum</taxon>
    </lineage>
</organism>
<dbReference type="EMBL" id="AP018316">
    <property type="protein sequence ID" value="BAZ87756.1"/>
    <property type="molecule type" value="Genomic_DNA"/>
</dbReference>
<dbReference type="OrthoDB" id="598413at2"/>
<evidence type="ECO:0000313" key="2">
    <source>
        <dbReference type="Proteomes" id="UP000218702"/>
    </source>
</evidence>
<dbReference type="GO" id="GO:0006355">
    <property type="term" value="P:regulation of DNA-templated transcription"/>
    <property type="evidence" value="ECO:0007669"/>
    <property type="project" value="InterPro"/>
</dbReference>